<protein>
    <recommendedName>
        <fullName evidence="3">Molybdopterin synthase sulfur carrier subunit</fullName>
    </recommendedName>
</protein>
<dbReference type="GO" id="GO:1990133">
    <property type="term" value="C:molybdopterin adenylyltransferase complex"/>
    <property type="evidence" value="ECO:0007669"/>
    <property type="project" value="TreeGrafter"/>
</dbReference>
<dbReference type="GO" id="GO:0000166">
    <property type="term" value="F:nucleotide binding"/>
    <property type="evidence" value="ECO:0007669"/>
    <property type="project" value="UniProtKB-KW"/>
</dbReference>
<dbReference type="AlphaFoldDB" id="A0A6G6Y3G9"/>
<evidence type="ECO:0000313" key="4">
    <source>
        <dbReference type="EMBL" id="QIG79465.1"/>
    </source>
</evidence>
<organism evidence="4 5">
    <name type="scientific">Stakelama tenebrarum</name>
    <dbReference type="NCBI Taxonomy" id="2711215"/>
    <lineage>
        <taxon>Bacteria</taxon>
        <taxon>Pseudomonadati</taxon>
        <taxon>Pseudomonadota</taxon>
        <taxon>Alphaproteobacteria</taxon>
        <taxon>Sphingomonadales</taxon>
        <taxon>Sphingomonadaceae</taxon>
        <taxon>Stakelama</taxon>
    </lineage>
</organism>
<dbReference type="Proteomes" id="UP000501568">
    <property type="component" value="Chromosome"/>
</dbReference>
<dbReference type="InterPro" id="IPR044672">
    <property type="entry name" value="MOCS2A"/>
</dbReference>
<proteinExistence type="inferred from homology"/>
<evidence type="ECO:0000313" key="5">
    <source>
        <dbReference type="Proteomes" id="UP000501568"/>
    </source>
</evidence>
<sequence length="85" mass="9032">MAICVLYFAWVREAVGTGEETVDPPEAVRTVADLVEWLRGRSAGHDAGLKDVARLRAAIDQNFVPLDAALGNAKEVAIFPPVTGG</sequence>
<gene>
    <name evidence="4" type="primary">moaD</name>
    <name evidence="4" type="ORF">G5C33_06465</name>
</gene>
<accession>A0A6G6Y3G9</accession>
<dbReference type="RefSeq" id="WP_165326466.1">
    <property type="nucleotide sequence ID" value="NZ_CP049109.1"/>
</dbReference>
<dbReference type="InterPro" id="IPR003749">
    <property type="entry name" value="ThiS/MoaD-like"/>
</dbReference>
<evidence type="ECO:0000256" key="2">
    <source>
        <dbReference type="ARBA" id="ARBA00024200"/>
    </source>
</evidence>
<name>A0A6G6Y3G9_9SPHN</name>
<dbReference type="GO" id="GO:0006777">
    <property type="term" value="P:Mo-molybdopterin cofactor biosynthetic process"/>
    <property type="evidence" value="ECO:0007669"/>
    <property type="project" value="InterPro"/>
</dbReference>
<dbReference type="NCBIfam" id="TIGR01682">
    <property type="entry name" value="moaD"/>
    <property type="match status" value="1"/>
</dbReference>
<dbReference type="PANTHER" id="PTHR33359:SF1">
    <property type="entry name" value="MOLYBDOPTERIN SYNTHASE SULFUR CARRIER SUBUNIT"/>
    <property type="match status" value="1"/>
</dbReference>
<dbReference type="Gene3D" id="3.10.20.30">
    <property type="match status" value="1"/>
</dbReference>
<dbReference type="SUPFAM" id="SSF54285">
    <property type="entry name" value="MoaD/ThiS"/>
    <property type="match status" value="1"/>
</dbReference>
<dbReference type="EMBL" id="CP049109">
    <property type="protein sequence ID" value="QIG79465.1"/>
    <property type="molecule type" value="Genomic_DNA"/>
</dbReference>
<dbReference type="CDD" id="cd00754">
    <property type="entry name" value="Ubl_MoaD"/>
    <property type="match status" value="1"/>
</dbReference>
<comment type="similarity">
    <text evidence="2">Belongs to the MoaD family.</text>
</comment>
<dbReference type="InterPro" id="IPR016155">
    <property type="entry name" value="Mopterin_synth/thiamin_S_b"/>
</dbReference>
<reference evidence="4 5" key="1">
    <citation type="submission" date="2020-02" db="EMBL/GenBank/DDBJ databases">
        <authorList>
            <person name="Zheng R.K."/>
            <person name="Sun C.M."/>
        </authorList>
    </citation>
    <scope>NUCLEOTIDE SEQUENCE [LARGE SCALE GENOMIC DNA]</scope>
    <source>
        <strain evidence="5">zrk23</strain>
    </source>
</reference>
<dbReference type="InterPro" id="IPR012675">
    <property type="entry name" value="Beta-grasp_dom_sf"/>
</dbReference>
<keyword evidence="5" id="KW-1185">Reference proteome</keyword>
<evidence type="ECO:0000256" key="3">
    <source>
        <dbReference type="ARBA" id="ARBA00024247"/>
    </source>
</evidence>
<dbReference type="PANTHER" id="PTHR33359">
    <property type="entry name" value="MOLYBDOPTERIN SYNTHASE SULFUR CARRIER SUBUNIT"/>
    <property type="match status" value="1"/>
</dbReference>
<dbReference type="KEGG" id="spzr:G5C33_06465"/>
<dbReference type="Pfam" id="PF02597">
    <property type="entry name" value="ThiS"/>
    <property type="match status" value="1"/>
</dbReference>
<keyword evidence="1" id="KW-0547">Nucleotide-binding</keyword>
<evidence type="ECO:0000256" key="1">
    <source>
        <dbReference type="ARBA" id="ARBA00022741"/>
    </source>
</evidence>